<comment type="caution">
    <text evidence="2">The sequence shown here is derived from an EMBL/GenBank/DDBJ whole genome shotgun (WGS) entry which is preliminary data.</text>
</comment>
<dbReference type="AlphaFoldDB" id="A0A7D9L9N5"/>
<evidence type="ECO:0000313" key="3">
    <source>
        <dbReference type="Proteomes" id="UP001152795"/>
    </source>
</evidence>
<dbReference type="OrthoDB" id="10060997at2759"/>
<dbReference type="InterPro" id="IPR000477">
    <property type="entry name" value="RT_dom"/>
</dbReference>
<keyword evidence="3" id="KW-1185">Reference proteome</keyword>
<feature type="domain" description="Reverse transcriptase" evidence="1">
    <location>
        <begin position="65"/>
        <end position="181"/>
    </location>
</feature>
<dbReference type="PANTHER" id="PTHR33332">
    <property type="entry name" value="REVERSE TRANSCRIPTASE DOMAIN-CONTAINING PROTEIN"/>
    <property type="match status" value="1"/>
</dbReference>
<evidence type="ECO:0000259" key="1">
    <source>
        <dbReference type="Pfam" id="PF00078"/>
    </source>
</evidence>
<dbReference type="Pfam" id="PF00078">
    <property type="entry name" value="RVT_1"/>
    <property type="match status" value="1"/>
</dbReference>
<protein>
    <recommendedName>
        <fullName evidence="1">Reverse transcriptase domain-containing protein</fullName>
    </recommendedName>
</protein>
<organism evidence="2 3">
    <name type="scientific">Paramuricea clavata</name>
    <name type="common">Red gorgonian</name>
    <name type="synonym">Violescent sea-whip</name>
    <dbReference type="NCBI Taxonomy" id="317549"/>
    <lineage>
        <taxon>Eukaryota</taxon>
        <taxon>Metazoa</taxon>
        <taxon>Cnidaria</taxon>
        <taxon>Anthozoa</taxon>
        <taxon>Octocorallia</taxon>
        <taxon>Malacalcyonacea</taxon>
        <taxon>Plexauridae</taxon>
        <taxon>Paramuricea</taxon>
    </lineage>
</organism>
<reference evidence="2" key="1">
    <citation type="submission" date="2020-04" db="EMBL/GenBank/DDBJ databases">
        <authorList>
            <person name="Alioto T."/>
            <person name="Alioto T."/>
            <person name="Gomez Garrido J."/>
        </authorList>
    </citation>
    <scope>NUCLEOTIDE SEQUENCE</scope>
    <source>
        <strain evidence="2">A484AB</strain>
    </source>
</reference>
<accession>A0A7D9L9N5</accession>
<sequence length="254" mass="29084">MKSAKNYCSLDPMPTPLVMDCLDTLLPVITHLINSSLANGHFPKNWKEALVKPLLKRAGLDAVFNNLRPISNLQFISKLAERAVYEQTYDHLILNDLFPEFQSAYRKGYSTETALLKVHNDILLSMDHQQVTLLVLLDLIAAFDTIDHATILRRLETSFGIEGKALEWFSSYLSNRSQRVVFGDGLSDISHVVYRKVPVSDSYFSPCMLASCFRLLKSTCHLRMRTQTTVNFICHSSRTVKNVRLDVYLQWRRV</sequence>
<proteinExistence type="predicted"/>
<name>A0A7D9L9N5_PARCT</name>
<gene>
    <name evidence="2" type="ORF">PACLA_8A014360</name>
</gene>
<dbReference type="EMBL" id="CACRXK020015515">
    <property type="protein sequence ID" value="CAB4028494.1"/>
    <property type="molecule type" value="Genomic_DNA"/>
</dbReference>
<evidence type="ECO:0000313" key="2">
    <source>
        <dbReference type="EMBL" id="CAB4028494.1"/>
    </source>
</evidence>
<dbReference type="Proteomes" id="UP001152795">
    <property type="component" value="Unassembled WGS sequence"/>
</dbReference>